<feature type="domain" description="N-acetyltransferase" evidence="1">
    <location>
        <begin position="226"/>
        <end position="366"/>
    </location>
</feature>
<evidence type="ECO:0000313" key="2">
    <source>
        <dbReference type="EMBL" id="MFC4131003.1"/>
    </source>
</evidence>
<evidence type="ECO:0000259" key="1">
    <source>
        <dbReference type="Pfam" id="PF13302"/>
    </source>
</evidence>
<dbReference type="Gene3D" id="3.40.630.30">
    <property type="match status" value="1"/>
</dbReference>
<organism evidence="2 3">
    <name type="scientific">Hamadaea flava</name>
    <dbReference type="NCBI Taxonomy" id="1742688"/>
    <lineage>
        <taxon>Bacteria</taxon>
        <taxon>Bacillati</taxon>
        <taxon>Actinomycetota</taxon>
        <taxon>Actinomycetes</taxon>
        <taxon>Micromonosporales</taxon>
        <taxon>Micromonosporaceae</taxon>
        <taxon>Hamadaea</taxon>
    </lineage>
</organism>
<keyword evidence="3" id="KW-1185">Reference proteome</keyword>
<dbReference type="InterPro" id="IPR000182">
    <property type="entry name" value="GNAT_dom"/>
</dbReference>
<dbReference type="Pfam" id="PF12900">
    <property type="entry name" value="Pyridox_ox_2"/>
    <property type="match status" value="1"/>
</dbReference>
<sequence length="412" mass="45698">MYTKTPRTTSLREKDRMSYSREEAHTILDEAWFCTLSFVHDGEPRALPTLFVRVDDVVYVHFSTGGRVALGGRADDLRVCLSVTHLDGLVLARSQFHHSANYRSLVAHGVAVTVTDPAERDLAFTALTEKVGAGRAAATRPPNAKEAAQTAVLRLALDEVSVRARTGGVNEEEDDLELPHWAGVLPMRTVVGPARRDQGVTAPLPDYLRTVPSAWHEAPTLKGEHVILERLDLSHAPGLFAAVGGDDEVWRYLLNDTPHTVEEMAQLVADAEDQHVRGARVPWVQRDAATGEIVGTTSFYGVDPHNRSVIIGITTLGRRWWRTGINTESKLLLLQHAFDTLGCVRVQWEANSLNTRSHTAIERLGATREGVLRRHKKLSDGTWRDTFVFGLTAEEWPAAQSSLRARLRPRLT</sequence>
<dbReference type="InterPro" id="IPR024747">
    <property type="entry name" value="Pyridox_Oxase-rel"/>
</dbReference>
<dbReference type="GO" id="GO:0016746">
    <property type="term" value="F:acyltransferase activity"/>
    <property type="evidence" value="ECO:0007669"/>
    <property type="project" value="UniProtKB-KW"/>
</dbReference>
<dbReference type="PANTHER" id="PTHR43610:SF1">
    <property type="entry name" value="N-ACETYLTRANSFERASE DOMAIN-CONTAINING PROTEIN"/>
    <property type="match status" value="1"/>
</dbReference>
<dbReference type="PANTHER" id="PTHR43610">
    <property type="entry name" value="BLL6696 PROTEIN"/>
    <property type="match status" value="1"/>
</dbReference>
<dbReference type="EC" id="2.3.1.-" evidence="2"/>
<name>A0ABV8LKI8_9ACTN</name>
<reference evidence="3" key="1">
    <citation type="journal article" date="2019" name="Int. J. Syst. Evol. Microbiol.">
        <title>The Global Catalogue of Microorganisms (GCM) 10K type strain sequencing project: providing services to taxonomists for standard genome sequencing and annotation.</title>
        <authorList>
            <consortium name="The Broad Institute Genomics Platform"/>
            <consortium name="The Broad Institute Genome Sequencing Center for Infectious Disease"/>
            <person name="Wu L."/>
            <person name="Ma J."/>
        </authorList>
    </citation>
    <scope>NUCLEOTIDE SEQUENCE [LARGE SCALE GENOMIC DNA]</scope>
    <source>
        <strain evidence="3">CGMCC 4.7289</strain>
    </source>
</reference>
<keyword evidence="2" id="KW-0012">Acyltransferase</keyword>
<dbReference type="SUPFAM" id="SSF55729">
    <property type="entry name" value="Acyl-CoA N-acyltransferases (Nat)"/>
    <property type="match status" value="1"/>
</dbReference>
<protein>
    <submittedName>
        <fullName evidence="2">Bifunctional pyridoxamine 5'-phosphate oxidase family protein/GNAT family N-acetyltransferase</fullName>
        <ecNumber evidence="2">2.3.1.-</ecNumber>
    </submittedName>
</protein>
<dbReference type="SUPFAM" id="SSF50475">
    <property type="entry name" value="FMN-binding split barrel"/>
    <property type="match status" value="1"/>
</dbReference>
<accession>A0ABV8LKI8</accession>
<comment type="caution">
    <text evidence="2">The sequence shown here is derived from an EMBL/GenBank/DDBJ whole genome shotgun (WGS) entry which is preliminary data.</text>
</comment>
<dbReference type="EMBL" id="JBHSAY010000005">
    <property type="protein sequence ID" value="MFC4131003.1"/>
    <property type="molecule type" value="Genomic_DNA"/>
</dbReference>
<proteinExistence type="predicted"/>
<keyword evidence="2" id="KW-0808">Transferase</keyword>
<dbReference type="Gene3D" id="2.30.110.10">
    <property type="entry name" value="Electron Transport, Fmn-binding Protein, Chain A"/>
    <property type="match status" value="1"/>
</dbReference>
<dbReference type="InterPro" id="IPR016181">
    <property type="entry name" value="Acyl_CoA_acyltransferase"/>
</dbReference>
<dbReference type="Proteomes" id="UP001595816">
    <property type="component" value="Unassembled WGS sequence"/>
</dbReference>
<dbReference type="Pfam" id="PF13302">
    <property type="entry name" value="Acetyltransf_3"/>
    <property type="match status" value="1"/>
</dbReference>
<evidence type="ECO:0000313" key="3">
    <source>
        <dbReference type="Proteomes" id="UP001595816"/>
    </source>
</evidence>
<dbReference type="RefSeq" id="WP_253756756.1">
    <property type="nucleotide sequence ID" value="NZ_JAMZDZ010000001.1"/>
</dbReference>
<dbReference type="InterPro" id="IPR012349">
    <property type="entry name" value="Split_barrel_FMN-bd"/>
</dbReference>
<gene>
    <name evidence="2" type="ORF">ACFOZ4_10350</name>
</gene>